<dbReference type="CTD" id="58511"/>
<dbReference type="GO" id="GO:0006309">
    <property type="term" value="P:apoptotic DNA fragmentation"/>
    <property type="evidence" value="ECO:0007669"/>
    <property type="project" value="TreeGrafter"/>
</dbReference>
<name>A0A6J2W7F7_CHACN</name>
<dbReference type="Pfam" id="PF03265">
    <property type="entry name" value="DNase_II"/>
    <property type="match status" value="1"/>
</dbReference>
<reference evidence="6" key="1">
    <citation type="submission" date="2025-08" db="UniProtKB">
        <authorList>
            <consortium name="RefSeq"/>
        </authorList>
    </citation>
    <scope>IDENTIFICATION</scope>
</reference>
<keyword evidence="5" id="KW-1185">Reference proteome</keyword>
<comment type="catalytic activity">
    <reaction evidence="1">
        <text>Endonucleolytic cleavage to nucleoside 3'-phosphates and 3'-phosphooligonucleotide end-products.</text>
        <dbReference type="EC" id="3.1.22.1"/>
    </reaction>
</comment>
<dbReference type="EC" id="3.1.22.1" evidence="3"/>
<accession>A0A6J2W7F7</accession>
<dbReference type="OrthoDB" id="10261598at2759"/>
<dbReference type="GO" id="GO:0004531">
    <property type="term" value="F:deoxyribonuclease II activity"/>
    <property type="evidence" value="ECO:0007669"/>
    <property type="project" value="UniProtKB-EC"/>
</dbReference>
<dbReference type="FunCoup" id="A0A6J2W7F7">
    <property type="interactions" value="123"/>
</dbReference>
<proteinExistence type="inferred from homology"/>
<protein>
    <recommendedName>
        <fullName evidence="3">deoxyribonuclease II</fullName>
        <ecNumber evidence="3">3.1.22.1</ecNumber>
    </recommendedName>
</protein>
<dbReference type="InterPro" id="IPR004947">
    <property type="entry name" value="DNase_II"/>
</dbReference>
<dbReference type="RefSeq" id="XP_030640203.1">
    <property type="nucleotide sequence ID" value="XM_030784343.1"/>
</dbReference>
<evidence type="ECO:0000256" key="1">
    <source>
        <dbReference type="ARBA" id="ARBA00000447"/>
    </source>
</evidence>
<dbReference type="GeneID" id="115820697"/>
<evidence type="ECO:0000313" key="6">
    <source>
        <dbReference type="RefSeq" id="XP_030640203.1"/>
    </source>
</evidence>
<evidence type="ECO:0000256" key="3">
    <source>
        <dbReference type="ARBA" id="ARBA00012036"/>
    </source>
</evidence>
<dbReference type="PANTHER" id="PTHR10858">
    <property type="entry name" value="DEOXYRIBONUCLEASE II"/>
    <property type="match status" value="1"/>
</dbReference>
<dbReference type="Proteomes" id="UP000504632">
    <property type="component" value="Chromosome 9"/>
</dbReference>
<sequence>MVTPELLIFHQSRNILCKAQISCLNEDGQPVDWFIIYKLPTYREGSIGSGLDYMYLDPSVKTWQLSKFLINETHGALGNTLNQIYENYQSNSSTYAFYNDGPPVLKYYSNYGHTKGALHFDKLQGFWLIHSVPHFPPFPESGYGYPSTGKPYGQNALCITYRYAEFRQISRQFGYLNPRLYNCSVPVAFRSEMSSLAQLCEGETPALVTNRRLEKLVSAGGESFFSFAKSQNYVDDIYAAWVAQTLYTNLLAETWQHNIHGLPSNCSLPKHVMNIGRVKLPGPTVFRSYEDHSKWCVSSSDKNRWTCLGDLNRGSGQTKRGGGLVCTQNPVIYDAFRQAVAWYIGC</sequence>
<dbReference type="AlphaFoldDB" id="A0A6J2W7F7"/>
<dbReference type="PANTHER" id="PTHR10858:SF2">
    <property type="entry name" value="DEOXYRIBONUCLEASE-2-BETA"/>
    <property type="match status" value="1"/>
</dbReference>
<dbReference type="InParanoid" id="A0A6J2W7F7"/>
<evidence type="ECO:0000256" key="2">
    <source>
        <dbReference type="ARBA" id="ARBA00007527"/>
    </source>
</evidence>
<gene>
    <name evidence="6" type="primary">dnase2b</name>
</gene>
<evidence type="ECO:0000256" key="4">
    <source>
        <dbReference type="ARBA" id="ARBA00022801"/>
    </source>
</evidence>
<organism evidence="5 6">
    <name type="scientific">Chanos chanos</name>
    <name type="common">Milkfish</name>
    <name type="synonym">Mugil chanos</name>
    <dbReference type="NCBI Taxonomy" id="29144"/>
    <lineage>
        <taxon>Eukaryota</taxon>
        <taxon>Metazoa</taxon>
        <taxon>Chordata</taxon>
        <taxon>Craniata</taxon>
        <taxon>Vertebrata</taxon>
        <taxon>Euteleostomi</taxon>
        <taxon>Actinopterygii</taxon>
        <taxon>Neopterygii</taxon>
        <taxon>Teleostei</taxon>
        <taxon>Ostariophysi</taxon>
        <taxon>Gonorynchiformes</taxon>
        <taxon>Chanidae</taxon>
        <taxon>Chanos</taxon>
    </lineage>
</organism>
<keyword evidence="4" id="KW-0378">Hydrolase</keyword>
<evidence type="ECO:0000313" key="5">
    <source>
        <dbReference type="Proteomes" id="UP000504632"/>
    </source>
</evidence>
<comment type="similarity">
    <text evidence="2">Belongs to the DNase II family.</text>
</comment>